<dbReference type="InterPro" id="IPR003029">
    <property type="entry name" value="S1_domain"/>
</dbReference>
<feature type="domain" description="S1 motif" evidence="2">
    <location>
        <begin position="113"/>
        <end position="170"/>
    </location>
</feature>
<dbReference type="PANTHER" id="PTHR23184:SF9">
    <property type="entry name" value="TETRATRICOPEPTIDE REPEAT PROTEIN 14"/>
    <property type="match status" value="1"/>
</dbReference>
<dbReference type="eggNOG" id="ENOG502QPJ1">
    <property type="taxonomic scope" value="Eukaryota"/>
</dbReference>
<protein>
    <recommendedName>
        <fullName evidence="2">S1 motif domain-containing protein</fullName>
    </recommendedName>
</protein>
<accession>A0A1X7VN75</accession>
<dbReference type="GO" id="GO:0003676">
    <property type="term" value="F:nucleic acid binding"/>
    <property type="evidence" value="ECO:0007669"/>
    <property type="project" value="InterPro"/>
</dbReference>
<dbReference type="STRING" id="400682.A0A1X7VN75"/>
<dbReference type="AlphaFoldDB" id="A0A1X7VN75"/>
<sequence length="294" mass="32924">MMEEEVLGSSNYYSFSSPVSDYNYNSNEEKNDSEGQHVKSRDLSPSDPFIDKVTDFTQKHKDLLDRLCSHDSHSTHSTTNTCVMYGDFPPIEYQMMIDVSYRTERALQLMVPGQLVEGFVSKVSSNGLTIELTELLSSSSSLPAGLVKVENIASDPAKAKDALKEYQIDDVGYIDIDVPLPPKIPKPMDYIDKLTRSSGFKNPSCVNNLKSVLGLSTASPQSFSFLRPISMTEIKDGEYYDSLRKSQRSKWSMDTVASGVECFKKHQYEDALKHFNYALEIDTENVEAMVARGA</sequence>
<reference evidence="3" key="1">
    <citation type="submission" date="2017-05" db="UniProtKB">
        <authorList>
            <consortium name="EnsemblMetazoa"/>
        </authorList>
    </citation>
    <scope>IDENTIFICATION</scope>
</reference>
<feature type="region of interest" description="Disordered" evidence="1">
    <location>
        <begin position="23"/>
        <end position="46"/>
    </location>
</feature>
<dbReference type="InterPro" id="IPR011990">
    <property type="entry name" value="TPR-like_helical_dom_sf"/>
</dbReference>
<dbReference type="InterPro" id="IPR039190">
    <property type="entry name" value="TTC14"/>
</dbReference>
<proteinExistence type="predicted"/>
<organism evidence="3">
    <name type="scientific">Amphimedon queenslandica</name>
    <name type="common">Sponge</name>
    <dbReference type="NCBI Taxonomy" id="400682"/>
    <lineage>
        <taxon>Eukaryota</taxon>
        <taxon>Metazoa</taxon>
        <taxon>Porifera</taxon>
        <taxon>Demospongiae</taxon>
        <taxon>Heteroscleromorpha</taxon>
        <taxon>Haplosclerida</taxon>
        <taxon>Niphatidae</taxon>
        <taxon>Amphimedon</taxon>
    </lineage>
</organism>
<evidence type="ECO:0000313" key="3">
    <source>
        <dbReference type="EnsemblMetazoa" id="Aqu2.1.41851_001"/>
    </source>
</evidence>
<evidence type="ECO:0000256" key="1">
    <source>
        <dbReference type="SAM" id="MobiDB-lite"/>
    </source>
</evidence>
<dbReference type="EnsemblMetazoa" id="Aqu2.1.41851_001">
    <property type="protein sequence ID" value="Aqu2.1.41851_001"/>
    <property type="gene ID" value="Aqu2.1.41851"/>
</dbReference>
<dbReference type="OrthoDB" id="1914839at2759"/>
<evidence type="ECO:0000259" key="2">
    <source>
        <dbReference type="PROSITE" id="PS50126"/>
    </source>
</evidence>
<dbReference type="PANTHER" id="PTHR23184">
    <property type="entry name" value="TETRATRICOPEPTIDE REPEAT PROTEIN 14"/>
    <property type="match status" value="1"/>
</dbReference>
<dbReference type="PROSITE" id="PS50126">
    <property type="entry name" value="S1"/>
    <property type="match status" value="1"/>
</dbReference>
<dbReference type="InParanoid" id="A0A1X7VN75"/>
<name>A0A1X7VN75_AMPQE</name>
<dbReference type="SUPFAM" id="SSF48452">
    <property type="entry name" value="TPR-like"/>
    <property type="match status" value="1"/>
</dbReference>
<dbReference type="Gene3D" id="1.25.40.10">
    <property type="entry name" value="Tetratricopeptide repeat domain"/>
    <property type="match status" value="1"/>
</dbReference>
<feature type="compositionally biased region" description="Basic and acidic residues" evidence="1">
    <location>
        <begin position="27"/>
        <end position="46"/>
    </location>
</feature>